<organism evidence="8 9">
    <name type="scientific">Candidatus Aeolococcus gillhamiae</name>
    <dbReference type="NCBI Taxonomy" id="3127015"/>
    <lineage>
        <taxon>Bacteria</taxon>
        <taxon>Bacillati</taxon>
        <taxon>Candidatus Dormiibacterota</taxon>
        <taxon>Candidatus Dormibacteria</taxon>
        <taxon>Candidatus Aeolococcales</taxon>
        <taxon>Candidatus Aeolococcaceae</taxon>
        <taxon>Candidatus Aeolococcus</taxon>
    </lineage>
</organism>
<feature type="transmembrane region" description="Helical" evidence="7">
    <location>
        <begin position="68"/>
        <end position="85"/>
    </location>
</feature>
<feature type="transmembrane region" description="Helical" evidence="7">
    <location>
        <begin position="337"/>
        <end position="356"/>
    </location>
</feature>
<evidence type="ECO:0000256" key="2">
    <source>
        <dbReference type="ARBA" id="ARBA00022475"/>
    </source>
</evidence>
<dbReference type="AlphaFoldDB" id="A0A2W5ZAH3"/>
<evidence type="ECO:0000256" key="4">
    <source>
        <dbReference type="ARBA" id="ARBA00022989"/>
    </source>
</evidence>
<dbReference type="PANTHER" id="PTHR30482:SF20">
    <property type="entry name" value="HIGH-AFFINITY BRANCHED-CHAIN AMINO ACID TRANSPORT SYSTEM PERMEASE PROTEIN LIVM"/>
    <property type="match status" value="1"/>
</dbReference>
<feature type="transmembrane region" description="Helical" evidence="7">
    <location>
        <begin position="97"/>
        <end position="115"/>
    </location>
</feature>
<feature type="region of interest" description="Disordered" evidence="6">
    <location>
        <begin position="1"/>
        <end position="40"/>
    </location>
</feature>
<evidence type="ECO:0000256" key="5">
    <source>
        <dbReference type="ARBA" id="ARBA00023136"/>
    </source>
</evidence>
<keyword evidence="4 7" id="KW-1133">Transmembrane helix</keyword>
<comment type="caution">
    <text evidence="8">The sequence shown here is derived from an EMBL/GenBank/DDBJ whole genome shotgun (WGS) entry which is preliminary data.</text>
</comment>
<evidence type="ECO:0000256" key="3">
    <source>
        <dbReference type="ARBA" id="ARBA00022692"/>
    </source>
</evidence>
<keyword evidence="2" id="KW-1003">Cell membrane</keyword>
<dbReference type="EMBL" id="QHBU01000186">
    <property type="protein sequence ID" value="PZR79876.1"/>
    <property type="molecule type" value="Genomic_DNA"/>
</dbReference>
<dbReference type="PANTHER" id="PTHR30482">
    <property type="entry name" value="HIGH-AFFINITY BRANCHED-CHAIN AMINO ACID TRANSPORT SYSTEM PERMEASE"/>
    <property type="match status" value="1"/>
</dbReference>
<feature type="transmembrane region" description="Helical" evidence="7">
    <location>
        <begin position="172"/>
        <end position="189"/>
    </location>
</feature>
<feature type="transmembrane region" description="Helical" evidence="7">
    <location>
        <begin position="147"/>
        <end position="165"/>
    </location>
</feature>
<feature type="transmembrane region" description="Helical" evidence="7">
    <location>
        <begin position="219"/>
        <end position="235"/>
    </location>
</feature>
<feature type="transmembrane region" description="Helical" evidence="7">
    <location>
        <begin position="122"/>
        <end position="141"/>
    </location>
</feature>
<comment type="subcellular location">
    <subcellularLocation>
        <location evidence="1">Cell membrane</location>
        <topology evidence="1">Multi-pass membrane protein</topology>
    </subcellularLocation>
</comment>
<dbReference type="InterPro" id="IPR001851">
    <property type="entry name" value="ABC_transp_permease"/>
</dbReference>
<name>A0A2W5ZAH3_9BACT</name>
<reference evidence="8 9" key="1">
    <citation type="journal article" date="2017" name="Nature">
        <title>Atmospheric trace gases support primary production in Antarctic desert surface soil.</title>
        <authorList>
            <person name="Ji M."/>
            <person name="Greening C."/>
            <person name="Vanwonterghem I."/>
            <person name="Carere C.R."/>
            <person name="Bay S.K."/>
            <person name="Steen J.A."/>
            <person name="Montgomery K."/>
            <person name="Lines T."/>
            <person name="Beardall J."/>
            <person name="van Dorst J."/>
            <person name="Snape I."/>
            <person name="Stott M.B."/>
            <person name="Hugenholtz P."/>
            <person name="Ferrari B.C."/>
        </authorList>
    </citation>
    <scope>NUCLEOTIDE SEQUENCE [LARGE SCALE GENOMIC DNA]</scope>
    <source>
        <strain evidence="8">RRmetagenome_bin12</strain>
    </source>
</reference>
<evidence type="ECO:0000256" key="1">
    <source>
        <dbReference type="ARBA" id="ARBA00004651"/>
    </source>
</evidence>
<dbReference type="CDD" id="cd06581">
    <property type="entry name" value="TM_PBP1_LivM_like"/>
    <property type="match status" value="1"/>
</dbReference>
<evidence type="ECO:0000313" key="8">
    <source>
        <dbReference type="EMBL" id="PZR79876.1"/>
    </source>
</evidence>
<dbReference type="InterPro" id="IPR043428">
    <property type="entry name" value="LivM-like"/>
</dbReference>
<gene>
    <name evidence="8" type="ORF">DLM65_09625</name>
</gene>
<accession>A0A2W5ZAH3</accession>
<feature type="compositionally biased region" description="Low complexity" evidence="6">
    <location>
        <begin position="16"/>
        <end position="30"/>
    </location>
</feature>
<evidence type="ECO:0008006" key="10">
    <source>
        <dbReference type="Google" id="ProtNLM"/>
    </source>
</evidence>
<dbReference type="Proteomes" id="UP000248724">
    <property type="component" value="Unassembled WGS sequence"/>
</dbReference>
<feature type="compositionally biased region" description="Basic and acidic residues" evidence="6">
    <location>
        <begin position="1"/>
        <end position="11"/>
    </location>
</feature>
<proteinExistence type="predicted"/>
<feature type="transmembrane region" description="Helical" evidence="7">
    <location>
        <begin position="300"/>
        <end position="331"/>
    </location>
</feature>
<keyword evidence="3 7" id="KW-0812">Transmembrane</keyword>
<dbReference type="Pfam" id="PF02653">
    <property type="entry name" value="BPD_transp_2"/>
    <property type="match status" value="1"/>
</dbReference>
<sequence length="374" mass="38796">MPRGHACRERCGISTSPRESSSSPPATARPRQPRSRRCRLRSDPPRRLAVIDGRTRGLRTVLSSRRLTIARLPLLLLVASLPLLASSEHIASVGRTAATYGVLALGYTVVFGFCGQFTMAHAALYGVGAYTVAILTTTVGVDPWVTLPVAVTVAAAAGALIGLCALRVRGDLLAVVTLALGQLVELVLLDWTSATGGNGGISSVPPLQFAGTALIDERGLYTVALVALVVCVLLVDRLRGSRAGLAMEAIRDDALLAGSAGVRTGAYKVLAFTISGAFAGVAGWLEATAIGAVSPPTFDVVLSVLIAVMVLLAGVGRVYAVIAAAAFIAVLQDVLSGWPTVETASVGVAIVLIVLYRNGLLRRRWTPATLVGTT</sequence>
<evidence type="ECO:0000256" key="6">
    <source>
        <dbReference type="SAM" id="MobiDB-lite"/>
    </source>
</evidence>
<evidence type="ECO:0000256" key="7">
    <source>
        <dbReference type="SAM" id="Phobius"/>
    </source>
</evidence>
<dbReference type="GO" id="GO:0005886">
    <property type="term" value="C:plasma membrane"/>
    <property type="evidence" value="ECO:0007669"/>
    <property type="project" value="UniProtKB-SubCell"/>
</dbReference>
<keyword evidence="5 7" id="KW-0472">Membrane</keyword>
<protein>
    <recommendedName>
        <fullName evidence="10">Branched-chain amino acid ABC transporter permease</fullName>
    </recommendedName>
</protein>
<dbReference type="GO" id="GO:0015658">
    <property type="term" value="F:branched-chain amino acid transmembrane transporter activity"/>
    <property type="evidence" value="ECO:0007669"/>
    <property type="project" value="InterPro"/>
</dbReference>
<evidence type="ECO:0000313" key="9">
    <source>
        <dbReference type="Proteomes" id="UP000248724"/>
    </source>
</evidence>